<evidence type="ECO:0000313" key="11">
    <source>
        <dbReference type="Proteomes" id="UP001368500"/>
    </source>
</evidence>
<keyword evidence="7 8" id="KW-0472">Membrane</keyword>
<name>A0ABU9B7K3_9BURK</name>
<feature type="transmembrane region" description="Helical" evidence="8">
    <location>
        <begin position="37"/>
        <end position="57"/>
    </location>
</feature>
<comment type="subcellular location">
    <subcellularLocation>
        <location evidence="1">Cell membrane</location>
    </subcellularLocation>
</comment>
<dbReference type="RefSeq" id="WP_341373347.1">
    <property type="nucleotide sequence ID" value="NZ_JBBUTF010000005.1"/>
</dbReference>
<keyword evidence="5 8" id="KW-0812">Transmembrane</keyword>
<dbReference type="InterPro" id="IPR003362">
    <property type="entry name" value="Bact_transf"/>
</dbReference>
<evidence type="ECO:0000313" key="10">
    <source>
        <dbReference type="EMBL" id="MEK8025563.1"/>
    </source>
</evidence>
<keyword evidence="11" id="KW-1185">Reference proteome</keyword>
<dbReference type="PANTHER" id="PTHR30576:SF4">
    <property type="entry name" value="UNDECAPRENYL-PHOSPHATE GALACTOSE PHOSPHOTRANSFERASE"/>
    <property type="match status" value="1"/>
</dbReference>
<dbReference type="PANTHER" id="PTHR30576">
    <property type="entry name" value="COLANIC BIOSYNTHESIS UDP-GLUCOSE LIPID CARRIER TRANSFERASE"/>
    <property type="match status" value="1"/>
</dbReference>
<dbReference type="GO" id="GO:0016740">
    <property type="term" value="F:transferase activity"/>
    <property type="evidence" value="ECO:0007669"/>
    <property type="project" value="UniProtKB-KW"/>
</dbReference>
<keyword evidence="4 10" id="KW-0808">Transferase</keyword>
<evidence type="ECO:0000259" key="9">
    <source>
        <dbReference type="Pfam" id="PF02397"/>
    </source>
</evidence>
<comment type="caution">
    <text evidence="10">The sequence shown here is derived from an EMBL/GenBank/DDBJ whole genome shotgun (WGS) entry which is preliminary data.</text>
</comment>
<protein>
    <submittedName>
        <fullName evidence="10">Sugar transferase</fullName>
    </submittedName>
</protein>
<dbReference type="Pfam" id="PF02397">
    <property type="entry name" value="Bac_transf"/>
    <property type="match status" value="1"/>
</dbReference>
<feature type="domain" description="Bacterial sugar transferase" evidence="9">
    <location>
        <begin position="32"/>
        <end position="220"/>
    </location>
</feature>
<comment type="similarity">
    <text evidence="2">Belongs to the bacterial sugar transferase family.</text>
</comment>
<organism evidence="10 11">
    <name type="scientific">Pseudaquabacterium rugosum</name>
    <dbReference type="NCBI Taxonomy" id="2984194"/>
    <lineage>
        <taxon>Bacteria</taxon>
        <taxon>Pseudomonadati</taxon>
        <taxon>Pseudomonadota</taxon>
        <taxon>Betaproteobacteria</taxon>
        <taxon>Burkholderiales</taxon>
        <taxon>Sphaerotilaceae</taxon>
        <taxon>Pseudaquabacterium</taxon>
    </lineage>
</organism>
<evidence type="ECO:0000256" key="7">
    <source>
        <dbReference type="ARBA" id="ARBA00023136"/>
    </source>
</evidence>
<reference evidence="10 11" key="1">
    <citation type="submission" date="2024-04" db="EMBL/GenBank/DDBJ databases">
        <title>Novel species of the genus Ideonella isolated from streams.</title>
        <authorList>
            <person name="Lu H."/>
        </authorList>
    </citation>
    <scope>NUCLEOTIDE SEQUENCE [LARGE SCALE GENOMIC DNA]</scope>
    <source>
        <strain evidence="10 11">BYS139W</strain>
    </source>
</reference>
<keyword evidence="3" id="KW-1003">Cell membrane</keyword>
<sequence length="226" mass="25699">MLTTAPRATSVNKLLERREHTGMLSRLMEFVFNRGTALVILILLSPFLLVVAVALLMSDGSPLTFGHYRVGKNGKLFKCLKFRTMVRDSAARLEALLASSAEARAEWERDHKLTNDPRITPIGNFLRRTSLDELPQLFNVLRGEMNLVGPRPVTVPELTKYGHVKRHYLSVMPGITGLWQVSGRNDLTYDERVELDRHYVEHKNFATDVKLLFMTVWVVLARKGAK</sequence>
<gene>
    <name evidence="10" type="ORF">AACH11_06275</name>
</gene>
<evidence type="ECO:0000256" key="1">
    <source>
        <dbReference type="ARBA" id="ARBA00004236"/>
    </source>
</evidence>
<evidence type="ECO:0000256" key="8">
    <source>
        <dbReference type="SAM" id="Phobius"/>
    </source>
</evidence>
<dbReference type="Proteomes" id="UP001368500">
    <property type="component" value="Unassembled WGS sequence"/>
</dbReference>
<evidence type="ECO:0000256" key="2">
    <source>
        <dbReference type="ARBA" id="ARBA00006464"/>
    </source>
</evidence>
<proteinExistence type="inferred from homology"/>
<dbReference type="EMBL" id="JBBUTF010000005">
    <property type="protein sequence ID" value="MEK8025563.1"/>
    <property type="molecule type" value="Genomic_DNA"/>
</dbReference>
<evidence type="ECO:0000256" key="5">
    <source>
        <dbReference type="ARBA" id="ARBA00022692"/>
    </source>
</evidence>
<keyword evidence="6 8" id="KW-1133">Transmembrane helix</keyword>
<accession>A0ABU9B7K3</accession>
<evidence type="ECO:0000256" key="3">
    <source>
        <dbReference type="ARBA" id="ARBA00022475"/>
    </source>
</evidence>
<evidence type="ECO:0000256" key="6">
    <source>
        <dbReference type="ARBA" id="ARBA00022989"/>
    </source>
</evidence>
<evidence type="ECO:0000256" key="4">
    <source>
        <dbReference type="ARBA" id="ARBA00022679"/>
    </source>
</evidence>